<evidence type="ECO:0000259" key="6">
    <source>
        <dbReference type="PROSITE" id="PS51883"/>
    </source>
</evidence>
<keyword evidence="4" id="KW-0342">GTP-binding</keyword>
<dbReference type="CDD" id="cd01898">
    <property type="entry name" value="Obg"/>
    <property type="match status" value="1"/>
</dbReference>
<organism evidence="7 8">
    <name type="scientific">Rhynocoris fuscipes</name>
    <dbReference type="NCBI Taxonomy" id="488301"/>
    <lineage>
        <taxon>Eukaryota</taxon>
        <taxon>Metazoa</taxon>
        <taxon>Ecdysozoa</taxon>
        <taxon>Arthropoda</taxon>
        <taxon>Hexapoda</taxon>
        <taxon>Insecta</taxon>
        <taxon>Pterygota</taxon>
        <taxon>Neoptera</taxon>
        <taxon>Paraneoptera</taxon>
        <taxon>Hemiptera</taxon>
        <taxon>Heteroptera</taxon>
        <taxon>Panheteroptera</taxon>
        <taxon>Cimicomorpha</taxon>
        <taxon>Reduviidae</taxon>
        <taxon>Harpactorinae</taxon>
        <taxon>Harpactorini</taxon>
        <taxon>Rhynocoris</taxon>
    </lineage>
</organism>
<dbReference type="InterPro" id="IPR045086">
    <property type="entry name" value="OBG_GTPase"/>
</dbReference>
<comment type="similarity">
    <text evidence="1">Belongs to the TRAFAC class OBG-HflX-like GTPase superfamily. OBG GTPase family.</text>
</comment>
<keyword evidence="8" id="KW-1185">Reference proteome</keyword>
<dbReference type="EMBL" id="JAPXFL010000002">
    <property type="protein sequence ID" value="KAK9510739.1"/>
    <property type="molecule type" value="Genomic_DNA"/>
</dbReference>
<dbReference type="SUPFAM" id="SSF52540">
    <property type="entry name" value="P-loop containing nucleoside triphosphate hydrolases"/>
    <property type="match status" value="1"/>
</dbReference>
<dbReference type="NCBIfam" id="TIGR02729">
    <property type="entry name" value="Obg_CgtA"/>
    <property type="match status" value="1"/>
</dbReference>
<evidence type="ECO:0008006" key="9">
    <source>
        <dbReference type="Google" id="ProtNLM"/>
    </source>
</evidence>
<dbReference type="GO" id="GO:0000287">
    <property type="term" value="F:magnesium ion binding"/>
    <property type="evidence" value="ECO:0007669"/>
    <property type="project" value="InterPro"/>
</dbReference>
<dbReference type="NCBIfam" id="TIGR00231">
    <property type="entry name" value="small_GTP"/>
    <property type="match status" value="1"/>
</dbReference>
<evidence type="ECO:0000256" key="3">
    <source>
        <dbReference type="ARBA" id="ARBA00022741"/>
    </source>
</evidence>
<dbReference type="Pfam" id="PF01018">
    <property type="entry name" value="GTP1_OBG"/>
    <property type="match status" value="1"/>
</dbReference>
<dbReference type="GO" id="GO:0005739">
    <property type="term" value="C:mitochondrion"/>
    <property type="evidence" value="ECO:0007669"/>
    <property type="project" value="TreeGrafter"/>
</dbReference>
<dbReference type="InterPro" id="IPR027417">
    <property type="entry name" value="P-loop_NTPase"/>
</dbReference>
<sequence length="369" mass="40334">MGLLEYSIKKGMLRFTNYLVRFCSTYPKPLRSLKKKSSSKRVKHFVDSKRVTAVGGRGGNGCISFLQLWANENAGPDGGDGGNGGHVILQASNNVKDLNNVSTILKAEDGEKGRNKDCHGANAEHLVQEVPIGTVIRNDLGKNIADLCVNDAMFILARGGAGGRGNHFFVSDVVQAPMIAELGAEGEHKAYILEVKTIAHFGLLGLPNAGKSTLLQAISRAKPKVAPYPFTTIKPHVGMIQYSDYEQIAVADLPGLIEGSHKNYGLGIEFLKHAERCSCLLMVLDASQDPLSDLKILRSELQSYSDKLASKKQIIVANKIDLNESKENITHLEKLEGEEIIPISAKYGYNISVLLTHIRRIYDKLLEND</sequence>
<dbReference type="InterPro" id="IPR031167">
    <property type="entry name" value="G_OBG"/>
</dbReference>
<evidence type="ECO:0000313" key="7">
    <source>
        <dbReference type="EMBL" id="KAK9510739.1"/>
    </source>
</evidence>
<dbReference type="PANTHER" id="PTHR11702:SF31">
    <property type="entry name" value="MITOCHONDRIAL RIBOSOME-ASSOCIATED GTPASE 2"/>
    <property type="match status" value="1"/>
</dbReference>
<dbReference type="InterPro" id="IPR005225">
    <property type="entry name" value="Small_GTP-bd"/>
</dbReference>
<dbReference type="HAMAP" id="MF_01454">
    <property type="entry name" value="GTPase_Obg"/>
    <property type="match status" value="1"/>
</dbReference>
<gene>
    <name evidence="7" type="ORF">O3M35_005465</name>
</gene>
<dbReference type="Gene3D" id="3.40.50.300">
    <property type="entry name" value="P-loop containing nucleotide triphosphate hydrolases"/>
    <property type="match status" value="1"/>
</dbReference>
<dbReference type="NCBIfam" id="NF008956">
    <property type="entry name" value="PRK12299.1"/>
    <property type="match status" value="1"/>
</dbReference>
<keyword evidence="2" id="KW-0690">Ribosome biogenesis</keyword>
<proteinExistence type="inferred from homology"/>
<dbReference type="SUPFAM" id="SSF82051">
    <property type="entry name" value="Obg GTP-binding protein N-terminal domain"/>
    <property type="match status" value="1"/>
</dbReference>
<dbReference type="Proteomes" id="UP001461498">
    <property type="component" value="Unassembled WGS sequence"/>
</dbReference>
<dbReference type="Gene3D" id="2.70.210.12">
    <property type="entry name" value="GTP1/OBG domain"/>
    <property type="match status" value="1"/>
</dbReference>
<evidence type="ECO:0000313" key="8">
    <source>
        <dbReference type="Proteomes" id="UP001461498"/>
    </source>
</evidence>
<evidence type="ECO:0000256" key="1">
    <source>
        <dbReference type="ARBA" id="ARBA00007699"/>
    </source>
</evidence>
<evidence type="ECO:0000256" key="2">
    <source>
        <dbReference type="ARBA" id="ARBA00022517"/>
    </source>
</evidence>
<evidence type="ECO:0000259" key="5">
    <source>
        <dbReference type="PROSITE" id="PS51710"/>
    </source>
</evidence>
<feature type="domain" description="Obg" evidence="6">
    <location>
        <begin position="43"/>
        <end position="198"/>
    </location>
</feature>
<dbReference type="FunFam" id="2.70.210.12:FF:000001">
    <property type="entry name" value="GTPase Obg"/>
    <property type="match status" value="1"/>
</dbReference>
<dbReference type="PANTHER" id="PTHR11702">
    <property type="entry name" value="DEVELOPMENTALLY REGULATED GTP-BINDING PROTEIN-RELATED"/>
    <property type="match status" value="1"/>
</dbReference>
<dbReference type="Pfam" id="PF01926">
    <property type="entry name" value="MMR_HSR1"/>
    <property type="match status" value="1"/>
</dbReference>
<accession>A0AAW1DIB9</accession>
<comment type="caution">
    <text evidence="7">The sequence shown here is derived from an EMBL/GenBank/DDBJ whole genome shotgun (WGS) entry which is preliminary data.</text>
</comment>
<dbReference type="PROSITE" id="PS51710">
    <property type="entry name" value="G_OBG"/>
    <property type="match status" value="1"/>
</dbReference>
<dbReference type="PRINTS" id="PR00326">
    <property type="entry name" value="GTP1OBG"/>
</dbReference>
<reference evidence="7 8" key="1">
    <citation type="submission" date="2022-12" db="EMBL/GenBank/DDBJ databases">
        <title>Chromosome-level genome assembly of true bugs.</title>
        <authorList>
            <person name="Ma L."/>
            <person name="Li H."/>
        </authorList>
    </citation>
    <scope>NUCLEOTIDE SEQUENCE [LARGE SCALE GENOMIC DNA]</scope>
    <source>
        <strain evidence="7">Lab_2022b</strain>
    </source>
</reference>
<feature type="domain" description="OBG-type G" evidence="5">
    <location>
        <begin position="199"/>
        <end position="363"/>
    </location>
</feature>
<dbReference type="GO" id="GO:0042254">
    <property type="term" value="P:ribosome biogenesis"/>
    <property type="evidence" value="ECO:0007669"/>
    <property type="project" value="UniProtKB-UniRule"/>
</dbReference>
<dbReference type="GO" id="GO:0005525">
    <property type="term" value="F:GTP binding"/>
    <property type="evidence" value="ECO:0007669"/>
    <property type="project" value="UniProtKB-KW"/>
</dbReference>
<evidence type="ECO:0000256" key="4">
    <source>
        <dbReference type="ARBA" id="ARBA00023134"/>
    </source>
</evidence>
<dbReference type="PIRSF" id="PIRSF002401">
    <property type="entry name" value="GTP_bd_Obg/CgtA"/>
    <property type="match status" value="1"/>
</dbReference>
<dbReference type="InterPro" id="IPR006169">
    <property type="entry name" value="GTP1_OBG_dom"/>
</dbReference>
<dbReference type="InterPro" id="IPR006073">
    <property type="entry name" value="GTP-bd"/>
</dbReference>
<dbReference type="GO" id="GO:0003924">
    <property type="term" value="F:GTPase activity"/>
    <property type="evidence" value="ECO:0007669"/>
    <property type="project" value="InterPro"/>
</dbReference>
<dbReference type="InterPro" id="IPR036726">
    <property type="entry name" value="GTP1_OBG_dom_sf"/>
</dbReference>
<dbReference type="InterPro" id="IPR014100">
    <property type="entry name" value="GTP-bd_Obg/CgtA"/>
</dbReference>
<dbReference type="AlphaFoldDB" id="A0AAW1DIB9"/>
<name>A0AAW1DIB9_9HEMI</name>
<dbReference type="PROSITE" id="PS51883">
    <property type="entry name" value="OBG"/>
    <property type="match status" value="1"/>
</dbReference>
<keyword evidence="3" id="KW-0547">Nucleotide-binding</keyword>
<protein>
    <recommendedName>
        <fullName evidence="9">Mitochondrial ribosome-associated GTPase 2</fullName>
    </recommendedName>
</protein>